<dbReference type="InterPro" id="IPR010559">
    <property type="entry name" value="Sig_transdc_His_kin_internal"/>
</dbReference>
<dbReference type="Pfam" id="PF06580">
    <property type="entry name" value="His_kinase"/>
    <property type="match status" value="1"/>
</dbReference>
<gene>
    <name evidence="3" type="ORF">H8L32_23710</name>
</gene>
<dbReference type="PANTHER" id="PTHR34220">
    <property type="entry name" value="SENSOR HISTIDINE KINASE YPDA"/>
    <property type="match status" value="1"/>
</dbReference>
<organism evidence="3 4">
    <name type="scientific">Undibacterium hunanense</name>
    <dbReference type="NCBI Taxonomy" id="2762292"/>
    <lineage>
        <taxon>Bacteria</taxon>
        <taxon>Pseudomonadati</taxon>
        <taxon>Pseudomonadota</taxon>
        <taxon>Betaproteobacteria</taxon>
        <taxon>Burkholderiales</taxon>
        <taxon>Oxalobacteraceae</taxon>
        <taxon>Undibacterium</taxon>
    </lineage>
</organism>
<feature type="transmembrane region" description="Helical" evidence="1">
    <location>
        <begin position="130"/>
        <end position="149"/>
    </location>
</feature>
<feature type="transmembrane region" description="Helical" evidence="1">
    <location>
        <begin position="161"/>
        <end position="184"/>
    </location>
</feature>
<sequence length="512" mass="57899">MSKTPTRNQVLSFSLLAASELFLDGVKVGRNGKPAVSAKEEIPGYIEYSVSLTPEQLQQGMHSLVLKLSSYHGNNQIKNPFYDLSITEPYSLYVASNTGIILPLLLAGALLLVVLLFSGLTLFYQRHTHWVLFLILCLVASCLLVVEAWRGLFGYLYPFHLIRLYLVAGLTCLFSVLLPVYFLAYFRFQRLMLITGILALLTVTMTFISPYFDHKSEMMFGVALVASLAISIIAYKRQKSASKRGLVVVICSLGLFLIPAFHFAETGFGLSVCFLLFSILLQLLQQFVHDRQKAALATQLENQLLRRSLQPHFLMNSLSLVGELLHQSPRQAEEFIQALGREFRMLNEYASHTQIALTQELELCKNYLEIMSARLQKKCTLQIKGDPSAISIPPAILLTVLENAFSHNKYRQETLFELHIHRSMESVGIVMKLPVVSPRAHTGTGTGNHYIHQSLQEVFDGRASYVTEQVGDFWHARFQLPLISGTDFINRDEFYIESVQKQTKKTHEITDR</sequence>
<comment type="caution">
    <text evidence="3">The sequence shown here is derived from an EMBL/GenBank/DDBJ whole genome shotgun (WGS) entry which is preliminary data.</text>
</comment>
<keyword evidence="3" id="KW-0808">Transferase</keyword>
<keyword evidence="4" id="KW-1185">Reference proteome</keyword>
<evidence type="ECO:0000313" key="4">
    <source>
        <dbReference type="Proteomes" id="UP000650424"/>
    </source>
</evidence>
<dbReference type="InterPro" id="IPR050640">
    <property type="entry name" value="Bact_2-comp_sensor_kinase"/>
</dbReference>
<dbReference type="RefSeq" id="WP_186950082.1">
    <property type="nucleotide sequence ID" value="NZ_JACOGF010000016.1"/>
</dbReference>
<dbReference type="Proteomes" id="UP000650424">
    <property type="component" value="Unassembled WGS sequence"/>
</dbReference>
<keyword evidence="1" id="KW-0812">Transmembrane</keyword>
<name>A0ABR6ZXA9_9BURK</name>
<feature type="domain" description="Signal transduction histidine kinase internal region" evidence="2">
    <location>
        <begin position="301"/>
        <end position="378"/>
    </location>
</feature>
<feature type="transmembrane region" description="Helical" evidence="1">
    <location>
        <begin position="191"/>
        <end position="212"/>
    </location>
</feature>
<accession>A0ABR6ZXA9</accession>
<feature type="transmembrane region" description="Helical" evidence="1">
    <location>
        <begin position="218"/>
        <end position="235"/>
    </location>
</feature>
<keyword evidence="3" id="KW-0418">Kinase</keyword>
<dbReference type="PANTHER" id="PTHR34220:SF7">
    <property type="entry name" value="SENSOR HISTIDINE KINASE YPDA"/>
    <property type="match status" value="1"/>
</dbReference>
<feature type="transmembrane region" description="Helical" evidence="1">
    <location>
        <begin position="100"/>
        <end position="123"/>
    </location>
</feature>
<evidence type="ECO:0000259" key="2">
    <source>
        <dbReference type="Pfam" id="PF06580"/>
    </source>
</evidence>
<feature type="transmembrane region" description="Helical" evidence="1">
    <location>
        <begin position="267"/>
        <end position="284"/>
    </location>
</feature>
<dbReference type="GO" id="GO:0016301">
    <property type="term" value="F:kinase activity"/>
    <property type="evidence" value="ECO:0007669"/>
    <property type="project" value="UniProtKB-KW"/>
</dbReference>
<dbReference type="EMBL" id="JACOGF010000016">
    <property type="protein sequence ID" value="MBC3920491.1"/>
    <property type="molecule type" value="Genomic_DNA"/>
</dbReference>
<evidence type="ECO:0000313" key="3">
    <source>
        <dbReference type="EMBL" id="MBC3920491.1"/>
    </source>
</evidence>
<evidence type="ECO:0000256" key="1">
    <source>
        <dbReference type="SAM" id="Phobius"/>
    </source>
</evidence>
<proteinExistence type="predicted"/>
<feature type="transmembrane region" description="Helical" evidence="1">
    <location>
        <begin position="244"/>
        <end position="261"/>
    </location>
</feature>
<keyword evidence="1" id="KW-1133">Transmembrane helix</keyword>
<reference evidence="3 4" key="1">
    <citation type="submission" date="2020-08" db="EMBL/GenBank/DDBJ databases">
        <title>Novel species isolated from subtropical streams in China.</title>
        <authorList>
            <person name="Lu H."/>
        </authorList>
    </citation>
    <scope>NUCLEOTIDE SEQUENCE [LARGE SCALE GENOMIC DNA]</scope>
    <source>
        <strain evidence="3 4">CY18W</strain>
    </source>
</reference>
<keyword evidence="1" id="KW-0472">Membrane</keyword>
<protein>
    <submittedName>
        <fullName evidence="3">Histidine kinase</fullName>
    </submittedName>
</protein>